<name>A0A4S2KTN6_9HYME</name>
<keyword evidence="2" id="KW-0812">Transmembrane</keyword>
<proteinExistence type="predicted"/>
<dbReference type="Proteomes" id="UP000310200">
    <property type="component" value="Unassembled WGS sequence"/>
</dbReference>
<organism evidence="3 4">
    <name type="scientific">Temnothorax longispinosus</name>
    <dbReference type="NCBI Taxonomy" id="300112"/>
    <lineage>
        <taxon>Eukaryota</taxon>
        <taxon>Metazoa</taxon>
        <taxon>Ecdysozoa</taxon>
        <taxon>Arthropoda</taxon>
        <taxon>Hexapoda</taxon>
        <taxon>Insecta</taxon>
        <taxon>Pterygota</taxon>
        <taxon>Neoptera</taxon>
        <taxon>Endopterygota</taxon>
        <taxon>Hymenoptera</taxon>
        <taxon>Apocrita</taxon>
        <taxon>Aculeata</taxon>
        <taxon>Formicoidea</taxon>
        <taxon>Formicidae</taxon>
        <taxon>Myrmicinae</taxon>
        <taxon>Temnothorax</taxon>
    </lineage>
</organism>
<evidence type="ECO:0000313" key="4">
    <source>
        <dbReference type="Proteomes" id="UP000310200"/>
    </source>
</evidence>
<sequence>MGWGLTRTQCQCNGTNGSHGISTQVQECAPSKKVLPACPPIITAAVKSTCGTRRMFVSVIILIFLLAAIYWVSMRQQASPGVRRPMTMRIQPQASRNIAPGQTEAAETAER</sequence>
<protein>
    <submittedName>
        <fullName evidence="3">Uncharacterized protein</fullName>
    </submittedName>
</protein>
<feature type="transmembrane region" description="Helical" evidence="2">
    <location>
        <begin position="55"/>
        <end position="74"/>
    </location>
</feature>
<comment type="caution">
    <text evidence="3">The sequence shown here is derived from an EMBL/GenBank/DDBJ whole genome shotgun (WGS) entry which is preliminary data.</text>
</comment>
<accession>A0A4S2KTN6</accession>
<keyword evidence="2" id="KW-0472">Membrane</keyword>
<dbReference type="EMBL" id="QBLH01001647">
    <property type="protein sequence ID" value="TGZ51489.1"/>
    <property type="molecule type" value="Genomic_DNA"/>
</dbReference>
<gene>
    <name evidence="3" type="ORF">DBV15_02216</name>
</gene>
<keyword evidence="2" id="KW-1133">Transmembrane helix</keyword>
<reference evidence="3 4" key="1">
    <citation type="journal article" date="2019" name="Philos. Trans. R. Soc. Lond., B, Biol. Sci.">
        <title>Ant behaviour and brain gene expression of defending hosts depend on the ecological success of the intruding social parasite.</title>
        <authorList>
            <person name="Kaur R."/>
            <person name="Stoldt M."/>
            <person name="Jongepier E."/>
            <person name="Feldmeyer B."/>
            <person name="Menzel F."/>
            <person name="Bornberg-Bauer E."/>
            <person name="Foitzik S."/>
        </authorList>
    </citation>
    <scope>NUCLEOTIDE SEQUENCE [LARGE SCALE GENOMIC DNA]</scope>
    <source>
        <tissue evidence="3">Whole body</tissue>
    </source>
</reference>
<dbReference type="AlphaFoldDB" id="A0A4S2KTN6"/>
<keyword evidence="4" id="KW-1185">Reference proteome</keyword>
<evidence type="ECO:0000256" key="2">
    <source>
        <dbReference type="SAM" id="Phobius"/>
    </source>
</evidence>
<evidence type="ECO:0000256" key="1">
    <source>
        <dbReference type="SAM" id="MobiDB-lite"/>
    </source>
</evidence>
<feature type="region of interest" description="Disordered" evidence="1">
    <location>
        <begin position="92"/>
        <end position="111"/>
    </location>
</feature>
<evidence type="ECO:0000313" key="3">
    <source>
        <dbReference type="EMBL" id="TGZ51489.1"/>
    </source>
</evidence>